<proteinExistence type="predicted"/>
<feature type="compositionally biased region" description="Polar residues" evidence="1">
    <location>
        <begin position="7"/>
        <end position="21"/>
    </location>
</feature>
<protein>
    <recommendedName>
        <fullName evidence="2">Sfi1 spindle body domain-containing protein</fullName>
    </recommendedName>
</protein>
<sequence>MPPSGTPPQANEGQATRNTEPYYSNEGKYVAILHDIVVLAQALLPTLPERERLPTNALFNAYYETLPRVGIDADHDSRYARVLFKIGGLRGEGTLYEKFEEILSRMGIEIEFGNNDEEEEAYSPLGGSQADVEDATAGTTSPQDEILESTQHRRRNSESSFWDTGNAVGPVVRPRRNSFSSIAQVTPKPAERQQFLQEIQPKQPKAAIPVVNPELKEDPQGHIGAWLNSHQERPGRRRRGSVSTQSSLRIHRRAPLTTDGRRGHNVNPSAPTSDNYGAVSEDTAVTSALDYDTVSTESLEKYSKNQEVHDLMQIKASLLLKDHLNSVIRRQLPLWRQKALQAREHHQILDRIAVKHDSHILLTIVLANWQRLWLHNHQVRETKRFYAHLERRAAKARDMFVMVKVLQNWSAAAQHQVNRTAAARQYIVKYRIFNAWAEVTAVNDFKVRRHVLNKFLGAWRQRHANVHAANEYAIQRYEDNLVEKTYWQWIRKKMDAKATAWWAEGAKRRSLFNLIARYHETWEDHRTAEEARRYRLVWNAWRIWRDTTTKLARQRERANEFDQVRILRKAFSKWTGEARVVPAKIAVQTDVKQRILGDTFALWLHRTRQEMYASEVDRIKILREAVTTWRYEYRSRRLCAQVDSRLKAGTLYKLMEAQQQALVERRRKERWLRRIMLTWMDKAKIMKEERLHREAVALSYLAQRSQRTTMDYWVERTQIAREQESMALTLYQPRLLQRTVMQWSERAQHVEKLEGWSRDAEFYFLTTKIIKRWKASTEAAKREKRKLAYTQVRRTVKINLATGILRGWRQQARHVLDLQDQAQSVRQNKDVVRGMDIFDQWRAEAAYVAELEPIWRENVLKKHFSVWKERSNAYQALETEAILTYEEKRETRTFKKWNIAALQVRSQTNYAYDIREKNAKRTFRKMLSYWRQKAAVKRPPKIPDPEEPPEELGATVRAETWSEYGDAAGNDEEAAPSTPIPGYLSTPSKRSERVMAVAARFSTTPRAPLSTPFEKQLRAQYSGGQLHSFRKGTMKSTLGISRGFDDIEEKRHE</sequence>
<keyword evidence="4" id="KW-1185">Reference proteome</keyword>
<dbReference type="AlphaFoldDB" id="A0A8T9CJ69"/>
<evidence type="ECO:0000256" key="1">
    <source>
        <dbReference type="SAM" id="MobiDB-lite"/>
    </source>
</evidence>
<feature type="compositionally biased region" description="Polar residues" evidence="1">
    <location>
        <begin position="266"/>
        <end position="275"/>
    </location>
</feature>
<feature type="domain" description="Sfi1 spindle body" evidence="2">
    <location>
        <begin position="377"/>
        <end position="934"/>
    </location>
</feature>
<comment type="caution">
    <text evidence="3">The sequence shown here is derived from an EMBL/GenBank/DDBJ whole genome shotgun (WGS) entry which is preliminary data.</text>
</comment>
<evidence type="ECO:0000313" key="3">
    <source>
        <dbReference type="EMBL" id="TVY84537.1"/>
    </source>
</evidence>
<reference evidence="3 4" key="1">
    <citation type="submission" date="2018-05" db="EMBL/GenBank/DDBJ databases">
        <title>Genome sequencing and assembly of the regulated plant pathogen Lachnellula willkommii and related sister species for the development of diagnostic species identification markers.</title>
        <authorList>
            <person name="Giroux E."/>
            <person name="Bilodeau G."/>
        </authorList>
    </citation>
    <scope>NUCLEOTIDE SEQUENCE [LARGE SCALE GENOMIC DNA]</scope>
    <source>
        <strain evidence="3 4">CBS 268.59</strain>
    </source>
</reference>
<evidence type="ECO:0000313" key="4">
    <source>
        <dbReference type="Proteomes" id="UP000469558"/>
    </source>
</evidence>
<feature type="region of interest" description="Disordered" evidence="1">
    <location>
        <begin position="119"/>
        <end position="173"/>
    </location>
</feature>
<name>A0A8T9CJ69_9HELO</name>
<evidence type="ECO:0000259" key="2">
    <source>
        <dbReference type="Pfam" id="PF08457"/>
    </source>
</evidence>
<feature type="region of interest" description="Disordered" evidence="1">
    <location>
        <begin position="1"/>
        <end position="21"/>
    </location>
</feature>
<dbReference type="EMBL" id="QGMK01000075">
    <property type="protein sequence ID" value="TVY84537.1"/>
    <property type="molecule type" value="Genomic_DNA"/>
</dbReference>
<feature type="region of interest" description="Disordered" evidence="1">
    <location>
        <begin position="225"/>
        <end position="278"/>
    </location>
</feature>
<organism evidence="3 4">
    <name type="scientific">Lachnellula suecica</name>
    <dbReference type="NCBI Taxonomy" id="602035"/>
    <lineage>
        <taxon>Eukaryota</taxon>
        <taxon>Fungi</taxon>
        <taxon>Dikarya</taxon>
        <taxon>Ascomycota</taxon>
        <taxon>Pezizomycotina</taxon>
        <taxon>Leotiomycetes</taxon>
        <taxon>Helotiales</taxon>
        <taxon>Lachnaceae</taxon>
        <taxon>Lachnellula</taxon>
    </lineage>
</organism>
<gene>
    <name evidence="3" type="ORF">LSUE1_G000613</name>
</gene>
<feature type="region of interest" description="Disordered" evidence="1">
    <location>
        <begin position="967"/>
        <end position="987"/>
    </location>
</feature>
<dbReference type="Pfam" id="PF08457">
    <property type="entry name" value="Sfi1"/>
    <property type="match status" value="1"/>
</dbReference>
<dbReference type="InterPro" id="IPR013665">
    <property type="entry name" value="Sfi1_dom"/>
</dbReference>
<dbReference type="Proteomes" id="UP000469558">
    <property type="component" value="Unassembled WGS sequence"/>
</dbReference>
<dbReference type="OrthoDB" id="5215300at2759"/>
<accession>A0A8T9CJ69</accession>